<dbReference type="GO" id="GO:0005524">
    <property type="term" value="F:ATP binding"/>
    <property type="evidence" value="ECO:0007669"/>
    <property type="project" value="UniProtKB-KW"/>
</dbReference>
<evidence type="ECO:0000256" key="3">
    <source>
        <dbReference type="ARBA" id="ARBA00022741"/>
    </source>
</evidence>
<keyword evidence="2" id="KW-0808">Transferase</keyword>
<gene>
    <name evidence="9" type="ORF">R1sor_026656</name>
</gene>
<evidence type="ECO:0000256" key="4">
    <source>
        <dbReference type="ARBA" id="ARBA00022777"/>
    </source>
</evidence>
<dbReference type="InterPro" id="IPR015940">
    <property type="entry name" value="UBA"/>
</dbReference>
<dbReference type="PANTHER" id="PTHR24346">
    <property type="entry name" value="MAP/MICROTUBULE AFFINITY-REGULATING KINASE"/>
    <property type="match status" value="1"/>
</dbReference>
<dbReference type="PANTHER" id="PTHR24346:SF82">
    <property type="entry name" value="KP78A-RELATED"/>
    <property type="match status" value="1"/>
</dbReference>
<keyword evidence="5" id="KW-0067">ATP-binding</keyword>
<dbReference type="FunFam" id="1.10.510.10:FF:000571">
    <property type="entry name" value="Maternal embryonic leucine zipper kinase"/>
    <property type="match status" value="1"/>
</dbReference>
<comment type="function">
    <text evidence="6">CIPK serine-threonine protein kinases interact with CBL proteins. Binding of a CBL protein to the regulatory NAF domain of CIPK protein lead to the activation of the kinase in a calcium-dependent manner.</text>
</comment>
<sequence length="408" mass="46760">MEGGSGLGFLTDYQLGRTLEVGSFGKVKVAEHIRTGSKVAFKILNRRKIRAMDMEEKDNVSENFRRPVFVVRGEIQKILRLFVHPHIIRLYEVIETSTDIYLVMEYVKPGCLLFDLMVEMGRPFQEEQARRYFQQIVSGVEYCHRNMVVLRDLKPENLLLDSRGNVKIADVGLSNMMRDGDFLEKMSSESPNLLLLLQSFKASSEVISGELNAGPEVDVWSCGVILYGLLCGSFPFDDENTPNLFIKDGIYPLPSHLSPGARDLIPRMLFVDPMKRITIPEIRQHPWFQAHLPHYLDVPPPDSIQQAKWMEIDEDIVAEEVSQLGFDRDELCDSLRNNLRNKLHLEVVIVGGKGYCIVLPKLELNISGRECIVWYKLDARLRSEDLELACRPQESYLGAEFPERRVNF</sequence>
<evidence type="ECO:0000313" key="9">
    <source>
        <dbReference type="EMBL" id="KAL3676708.1"/>
    </source>
</evidence>
<accession>A0ABD3GBZ7</accession>
<name>A0ABD3GBZ7_9MARC</name>
<evidence type="ECO:0000256" key="2">
    <source>
        <dbReference type="ARBA" id="ARBA00022679"/>
    </source>
</evidence>
<organism evidence="9 10">
    <name type="scientific">Riccia sorocarpa</name>
    <dbReference type="NCBI Taxonomy" id="122646"/>
    <lineage>
        <taxon>Eukaryota</taxon>
        <taxon>Viridiplantae</taxon>
        <taxon>Streptophyta</taxon>
        <taxon>Embryophyta</taxon>
        <taxon>Marchantiophyta</taxon>
        <taxon>Marchantiopsida</taxon>
        <taxon>Marchantiidae</taxon>
        <taxon>Marchantiales</taxon>
        <taxon>Ricciaceae</taxon>
        <taxon>Riccia</taxon>
    </lineage>
</organism>
<dbReference type="SMART" id="SM00220">
    <property type="entry name" value="S_TKc"/>
    <property type="match status" value="1"/>
</dbReference>
<evidence type="ECO:0000259" key="8">
    <source>
        <dbReference type="PROSITE" id="PS50030"/>
    </source>
</evidence>
<dbReference type="Proteomes" id="UP001633002">
    <property type="component" value="Unassembled WGS sequence"/>
</dbReference>
<evidence type="ECO:0000256" key="1">
    <source>
        <dbReference type="ARBA" id="ARBA00022527"/>
    </source>
</evidence>
<reference evidence="9 10" key="1">
    <citation type="submission" date="2024-09" db="EMBL/GenBank/DDBJ databases">
        <title>Chromosome-scale assembly of Riccia sorocarpa.</title>
        <authorList>
            <person name="Paukszto L."/>
        </authorList>
    </citation>
    <scope>NUCLEOTIDE SEQUENCE [LARGE SCALE GENOMIC DNA]</scope>
    <source>
        <strain evidence="9">LP-2024</strain>
        <tissue evidence="9">Aerial parts of the thallus</tissue>
    </source>
</reference>
<dbReference type="AlphaFoldDB" id="A0ABD3GBZ7"/>
<protein>
    <recommendedName>
        <fullName evidence="11">Non-specific serine/threonine protein kinase</fullName>
    </recommendedName>
</protein>
<proteinExistence type="predicted"/>
<dbReference type="InterPro" id="IPR000719">
    <property type="entry name" value="Prot_kinase_dom"/>
</dbReference>
<keyword evidence="10" id="KW-1185">Reference proteome</keyword>
<dbReference type="EMBL" id="JBJQOH010000008">
    <property type="protein sequence ID" value="KAL3676708.1"/>
    <property type="molecule type" value="Genomic_DNA"/>
</dbReference>
<evidence type="ECO:0000313" key="10">
    <source>
        <dbReference type="Proteomes" id="UP001633002"/>
    </source>
</evidence>
<evidence type="ECO:0008006" key="11">
    <source>
        <dbReference type="Google" id="ProtNLM"/>
    </source>
</evidence>
<feature type="domain" description="UBA" evidence="8">
    <location>
        <begin position="311"/>
        <end position="351"/>
    </location>
</feature>
<dbReference type="PROSITE" id="PS50011">
    <property type="entry name" value="PROTEIN_KINASE_DOM"/>
    <property type="match status" value="1"/>
</dbReference>
<dbReference type="Pfam" id="PF00069">
    <property type="entry name" value="Pkinase"/>
    <property type="match status" value="1"/>
</dbReference>
<feature type="domain" description="Protein kinase" evidence="7">
    <location>
        <begin position="13"/>
        <end position="288"/>
    </location>
</feature>
<dbReference type="GO" id="GO:0004674">
    <property type="term" value="F:protein serine/threonine kinase activity"/>
    <property type="evidence" value="ECO:0007669"/>
    <property type="project" value="UniProtKB-KW"/>
</dbReference>
<dbReference type="SUPFAM" id="SSF56112">
    <property type="entry name" value="Protein kinase-like (PK-like)"/>
    <property type="match status" value="1"/>
</dbReference>
<keyword evidence="1" id="KW-0723">Serine/threonine-protein kinase</keyword>
<keyword evidence="3" id="KW-0547">Nucleotide-binding</keyword>
<comment type="caution">
    <text evidence="9">The sequence shown here is derived from an EMBL/GenBank/DDBJ whole genome shotgun (WGS) entry which is preliminary data.</text>
</comment>
<evidence type="ECO:0000256" key="6">
    <source>
        <dbReference type="ARBA" id="ARBA00058225"/>
    </source>
</evidence>
<dbReference type="InterPro" id="IPR011009">
    <property type="entry name" value="Kinase-like_dom_sf"/>
</dbReference>
<keyword evidence="4" id="KW-0418">Kinase</keyword>
<evidence type="ECO:0000256" key="5">
    <source>
        <dbReference type="ARBA" id="ARBA00022840"/>
    </source>
</evidence>
<dbReference type="Gene3D" id="1.10.510.10">
    <property type="entry name" value="Transferase(Phosphotransferase) domain 1"/>
    <property type="match status" value="1"/>
</dbReference>
<dbReference type="PROSITE" id="PS50030">
    <property type="entry name" value="UBA"/>
    <property type="match status" value="1"/>
</dbReference>
<evidence type="ECO:0000259" key="7">
    <source>
        <dbReference type="PROSITE" id="PS50011"/>
    </source>
</evidence>